<keyword evidence="1" id="KW-1133">Transmembrane helix</keyword>
<protein>
    <submittedName>
        <fullName evidence="2">Uncharacterized protein</fullName>
    </submittedName>
</protein>
<sequence length="29" mass="2926">MSTPTKVVLGTVGSAAILSILTILSYAFA</sequence>
<organism evidence="2 3">
    <name type="scientific">Halopenitus persicus</name>
    <dbReference type="NCBI Taxonomy" id="1048396"/>
    <lineage>
        <taxon>Archaea</taxon>
        <taxon>Methanobacteriati</taxon>
        <taxon>Methanobacteriota</taxon>
        <taxon>Stenosarchaea group</taxon>
        <taxon>Halobacteria</taxon>
        <taxon>Halobacteriales</taxon>
        <taxon>Haloferacaceae</taxon>
        <taxon>Halopenitus</taxon>
    </lineage>
</organism>
<accession>A0A1H3M1E6</accession>
<gene>
    <name evidence="2" type="ORF">SAMN05216564_108100</name>
</gene>
<name>A0A1H3M1E6_9EURY</name>
<keyword evidence="1" id="KW-0472">Membrane</keyword>
<keyword evidence="3" id="KW-1185">Reference proteome</keyword>
<evidence type="ECO:0000256" key="1">
    <source>
        <dbReference type="SAM" id="Phobius"/>
    </source>
</evidence>
<dbReference type="EMBL" id="FNPC01000008">
    <property type="protein sequence ID" value="SDY70540.1"/>
    <property type="molecule type" value="Genomic_DNA"/>
</dbReference>
<dbReference type="AlphaFoldDB" id="A0A1H3M1E6"/>
<proteinExistence type="predicted"/>
<dbReference type="InterPro" id="IPR056399">
    <property type="entry name" value="Microp_archaea"/>
</dbReference>
<reference evidence="3" key="1">
    <citation type="submission" date="2016-10" db="EMBL/GenBank/DDBJ databases">
        <authorList>
            <person name="Varghese N."/>
            <person name="Submissions S."/>
        </authorList>
    </citation>
    <scope>NUCLEOTIDE SEQUENCE [LARGE SCALE GENOMIC DNA]</scope>
    <source>
        <strain evidence="3">DC30,IBRC 10041,KCTC 4046</strain>
    </source>
</reference>
<dbReference type="Pfam" id="PF24004">
    <property type="entry name" value="Microp_archaea"/>
    <property type="match status" value="1"/>
</dbReference>
<evidence type="ECO:0000313" key="2">
    <source>
        <dbReference type="EMBL" id="SDY70540.1"/>
    </source>
</evidence>
<keyword evidence="1" id="KW-0812">Transmembrane</keyword>
<dbReference type="Proteomes" id="UP000199079">
    <property type="component" value="Unassembled WGS sequence"/>
</dbReference>
<feature type="transmembrane region" description="Helical" evidence="1">
    <location>
        <begin position="7"/>
        <end position="28"/>
    </location>
</feature>
<evidence type="ECO:0000313" key="3">
    <source>
        <dbReference type="Proteomes" id="UP000199079"/>
    </source>
</evidence>